<organism evidence="3 4">
    <name type="scientific">Piscinibacter terrae</name>
    <dbReference type="NCBI Taxonomy" id="2496871"/>
    <lineage>
        <taxon>Bacteria</taxon>
        <taxon>Pseudomonadati</taxon>
        <taxon>Pseudomonadota</taxon>
        <taxon>Betaproteobacteria</taxon>
        <taxon>Burkholderiales</taxon>
        <taxon>Sphaerotilaceae</taxon>
        <taxon>Piscinibacter</taxon>
    </lineage>
</organism>
<reference evidence="3 4" key="1">
    <citation type="submission" date="2018-08" db="EMBL/GenBank/DDBJ databases">
        <authorList>
            <person name="Khan S.A."/>
            <person name="Jeon C.O."/>
            <person name="Chun B.H."/>
            <person name="Jeong S.E."/>
        </authorList>
    </citation>
    <scope>NUCLEOTIDE SEQUENCE [LARGE SCALE GENOMIC DNA]</scope>
    <source>
        <strain evidence="3 4">S-16</strain>
    </source>
</reference>
<feature type="compositionally biased region" description="Basic and acidic residues" evidence="1">
    <location>
        <begin position="40"/>
        <end position="50"/>
    </location>
</feature>
<evidence type="ECO:0000313" key="4">
    <source>
        <dbReference type="Proteomes" id="UP000267464"/>
    </source>
</evidence>
<comment type="caution">
    <text evidence="3">The sequence shown here is derived from an EMBL/GenBank/DDBJ whole genome shotgun (WGS) entry which is preliminary data.</text>
</comment>
<evidence type="ECO:0000256" key="2">
    <source>
        <dbReference type="SAM" id="SignalP"/>
    </source>
</evidence>
<feature type="chain" id="PRO_5017962804" evidence="2">
    <location>
        <begin position="21"/>
        <end position="159"/>
    </location>
</feature>
<evidence type="ECO:0000256" key="1">
    <source>
        <dbReference type="SAM" id="MobiDB-lite"/>
    </source>
</evidence>
<feature type="compositionally biased region" description="Basic and acidic residues" evidence="1">
    <location>
        <begin position="105"/>
        <end position="159"/>
    </location>
</feature>
<dbReference type="Proteomes" id="UP000267464">
    <property type="component" value="Unassembled WGS sequence"/>
</dbReference>
<keyword evidence="4" id="KW-1185">Reference proteome</keyword>
<name>A0A3N7HML8_9BURK</name>
<dbReference type="EMBL" id="QUSW01000007">
    <property type="protein sequence ID" value="RQP22316.1"/>
    <property type="molecule type" value="Genomic_DNA"/>
</dbReference>
<accession>A0A3N7HML8</accession>
<proteinExistence type="predicted"/>
<feature type="region of interest" description="Disordered" evidence="1">
    <location>
        <begin position="30"/>
        <end position="51"/>
    </location>
</feature>
<dbReference type="RefSeq" id="WP_124542530.1">
    <property type="nucleotide sequence ID" value="NZ_QUSW01000007.1"/>
</dbReference>
<feature type="compositionally biased region" description="Low complexity" evidence="1">
    <location>
        <begin position="82"/>
        <end position="96"/>
    </location>
</feature>
<sequence>MKKTTILGLSLLAAAGAAFAQTSSDTIKRDNAQVQQDAAQQREAEHDVNVDKTNVSKIQRGIVHQKNDIIHADAESRKLHEQAQAAAARGDTAEAQRLQGLADAQHQHSKVEAWKLDKDRRNLDKAKVQRHEDIQERDEAHAKRRADEIKRDQDEKKVN</sequence>
<protein>
    <submittedName>
        <fullName evidence="3">Uncharacterized protein</fullName>
    </submittedName>
</protein>
<feature type="signal peptide" evidence="2">
    <location>
        <begin position="1"/>
        <end position="20"/>
    </location>
</feature>
<reference evidence="3 4" key="2">
    <citation type="submission" date="2018-12" db="EMBL/GenBank/DDBJ databases">
        <title>Rhizobacter gummiphilus sp. nov., a rubber-degrading bacterium isolated from the soil of a botanical garden in Japan.</title>
        <authorList>
            <person name="Shunsuke S.S."/>
        </authorList>
    </citation>
    <scope>NUCLEOTIDE SEQUENCE [LARGE SCALE GENOMIC DNA]</scope>
    <source>
        <strain evidence="3 4">S-16</strain>
    </source>
</reference>
<dbReference type="AlphaFoldDB" id="A0A3N7HML8"/>
<gene>
    <name evidence="3" type="ORF">DZC73_21900</name>
</gene>
<feature type="region of interest" description="Disordered" evidence="1">
    <location>
        <begin position="78"/>
        <end position="159"/>
    </location>
</feature>
<keyword evidence="2" id="KW-0732">Signal</keyword>
<evidence type="ECO:0000313" key="3">
    <source>
        <dbReference type="EMBL" id="RQP22316.1"/>
    </source>
</evidence>